<feature type="region of interest" description="Disordered" evidence="7">
    <location>
        <begin position="514"/>
        <end position="755"/>
    </location>
</feature>
<accession>A0AAV6GXQ7</accession>
<comment type="caution">
    <text evidence="10">The sequence shown here is derived from an EMBL/GenBank/DDBJ whole genome shotgun (WGS) entry which is preliminary data.</text>
</comment>
<dbReference type="Pfam" id="PF15613">
    <property type="entry name" value="WSD"/>
    <property type="match status" value="1"/>
</dbReference>
<keyword evidence="2" id="KW-0479">Metal-binding</keyword>
<feature type="region of interest" description="Disordered" evidence="7">
    <location>
        <begin position="1224"/>
        <end position="1396"/>
    </location>
</feature>
<evidence type="ECO:0000256" key="1">
    <source>
        <dbReference type="ARBA" id="ARBA00004123"/>
    </source>
</evidence>
<dbReference type="CDD" id="cd15559">
    <property type="entry name" value="PHD1_BPTF"/>
    <property type="match status" value="1"/>
</dbReference>
<feature type="compositionally biased region" description="Basic and acidic residues" evidence="7">
    <location>
        <begin position="680"/>
        <end position="692"/>
    </location>
</feature>
<feature type="compositionally biased region" description="Basic and acidic residues" evidence="7">
    <location>
        <begin position="1467"/>
        <end position="1484"/>
    </location>
</feature>
<feature type="compositionally biased region" description="Basic and acidic residues" evidence="7">
    <location>
        <begin position="1000"/>
        <end position="1011"/>
    </location>
</feature>
<feature type="domain" description="PHD-type" evidence="8">
    <location>
        <begin position="346"/>
        <end position="393"/>
    </location>
</feature>
<feature type="compositionally biased region" description="Polar residues" evidence="7">
    <location>
        <begin position="623"/>
        <end position="638"/>
    </location>
</feature>
<feature type="compositionally biased region" description="Basic residues" evidence="7">
    <location>
        <begin position="68"/>
        <end position="86"/>
    </location>
</feature>
<feature type="compositionally biased region" description="Basic and acidic residues" evidence="7">
    <location>
        <begin position="514"/>
        <end position="539"/>
    </location>
</feature>
<sequence length="1640" mass="181185">MRGRRGRPPKTQLMQEPSSGPVRGLRPRRGLRAKGRGTDEVDFEIPKRGNYHSTRGRRRVGSTTVSRGRGRGRGGGRGRGRGRGKRSAASSLIVYDDHESDDEDAESLRSDEEEYVDEEPITDEEEDAIDDESDYPEEIPEEDDDDASYCTESSSHGSAQGRRKTRVVRPRSPVFEEVEIPALELPRSSEDLLIPAEQLLNAAAIYEVLRNFSTVLRLSTFRFEDFCAALAGQEQCTLVAETHVSLLKAILREEDSSNTTFGPADLKDSVNSTLYFIDGMTWPEVVRAYCESDPEYRPALRYQQAEGYPFEPLESKVKVLQFLVDQFLTTNLAREELLSEGTVQYDDHCRVCHRLGDLLCCETCSAVYHLECVKPPLEEVPEDEWQCEVCVAHKVPGVSDCITEVQNSRPYIRQEPIGYDRHSRKYWFLNRRIIIEEDGEHDDKKIWYYSTKVQLAELIDVLDREYWESDLCSVLDELREEIHSHMAITEELTNKARNNNRSYLEAASDEIMERRKTKEEAELEEVKRCATEEAEKARQGSEVGDASADGADREQDKTVCGMDQQTSGEPTSAEAPSTGVDDSSPSASSAFDQPKPTSPVAPNSTSTSTKSVSTSPEKGAQDGPSQAEETGNDGSASTDADKEPADKSSEKASLGEESAALQSVDENSCSSHVSASDPPRGPEEPDLADRSSRSSFTSLDDQGEGKANGEPGKGGSATRIVTRLRNPDSKLSQLKSQLGPTDGTKTSKEFPAFGEGSRFGSVRKDLMPKGNLNTFFKLGQEGKYRVYQNQYSTNTVALNKHQHREDHDKRRHLSHKFCMTPAGEFKWNGSVHGSRVLTVSTLRLTIIQLETNIPAPFLHPNWASHRTNWTKAVQMCSKAREFALALAILECAIKPVVMLPVWKDALGHTRLHRMTSMEREEKEKMKKKEKKLEDEETLQQATWVKYTFPIKHQVWKQKGEEYRVTGYGGWSWISKTHVHRFVPKFPGNTNVNYRKNFPSDNKDKQKEEKDLAASNTDSEVQKTEVSPESAAEKDEDQKPTPESPAEDSSVEEQTRKENNEGEPQTKDRTEVQEETGEKANGHAKEEEAEKMDVDPSTPDYCSNKEKDKISRTGSPAPGEEHAVKEEPEGEEVPNPSRVGPSLPFNHDVVNVSEGFQLRTAYKKKVKTSKLDGLLERRVRQFTLEEKQRLERLKMSELAGNKSVKETLSSQANVRVSSGDTIKAEEAVNTKEQEKSLPIQVEEKESLNVETEKDPVVQRLEFDQEEAKVKSGVAAEQKDSESTPATTGEIQTPSETSQTQMNSGCVNDNVSIASTASDGHGSNDQSNGRSERPSELNGGSQEALNPSPSQNVTPNSLMEAPSVKSEGTAQMVLGENGNKHTGEGNERCVVKDEGESMDVHERDYVRTENSGLLQVNGNEAPVFHNKASTLMDLASNVTSNEEPTTLGGGINAKDPLKPLTNGDAVTLDSRKENTNSLENKAERTATELASDCPIPQKVSRLENNVDEASADSTVTSSALEGRTETPDTTKMEVDVTKLKQLAPSPVTSMEESSLSSDAAENGGGNSSGSSNSVERKTTLTQVTTTTTTSSTTTVSTVQIDEVTSSSSVPPVPEPKSRPAAPHPLSPPPPLLPKSQTQPPEQ</sequence>
<gene>
    <name evidence="10" type="ORF">AALO_G00082740</name>
</gene>
<dbReference type="InterPro" id="IPR019787">
    <property type="entry name" value="Znf_PHD-finger"/>
</dbReference>
<dbReference type="GO" id="GO:0006357">
    <property type="term" value="P:regulation of transcription by RNA polymerase II"/>
    <property type="evidence" value="ECO:0007669"/>
    <property type="project" value="InterPro"/>
</dbReference>
<dbReference type="Pfam" id="PF00628">
    <property type="entry name" value="PHD"/>
    <property type="match status" value="1"/>
</dbReference>
<dbReference type="PROSITE" id="PS50016">
    <property type="entry name" value="ZF_PHD_2"/>
    <property type="match status" value="1"/>
</dbReference>
<feature type="compositionally biased region" description="Basic and acidic residues" evidence="7">
    <location>
        <begin position="1224"/>
        <end position="1268"/>
    </location>
</feature>
<evidence type="ECO:0000259" key="9">
    <source>
        <dbReference type="PROSITE" id="PS50827"/>
    </source>
</evidence>
<feature type="compositionally biased region" description="Polar residues" evidence="7">
    <location>
        <begin position="1281"/>
        <end position="1327"/>
    </location>
</feature>
<proteinExistence type="predicted"/>
<keyword evidence="3 6" id="KW-0863">Zinc-finger</keyword>
<dbReference type="EMBL" id="JADWDJ010000006">
    <property type="protein sequence ID" value="KAG5279893.1"/>
    <property type="molecule type" value="Genomic_DNA"/>
</dbReference>
<feature type="compositionally biased region" description="Polar residues" evidence="7">
    <location>
        <begin position="1013"/>
        <end position="1026"/>
    </location>
</feature>
<evidence type="ECO:0000259" key="8">
    <source>
        <dbReference type="PROSITE" id="PS50016"/>
    </source>
</evidence>
<feature type="compositionally biased region" description="Low complexity" evidence="7">
    <location>
        <begin position="604"/>
        <end position="615"/>
    </location>
</feature>
<dbReference type="InterPro" id="IPR011011">
    <property type="entry name" value="Znf_FYVE_PHD"/>
</dbReference>
<evidence type="ECO:0000256" key="7">
    <source>
        <dbReference type="SAM" id="MobiDB-lite"/>
    </source>
</evidence>
<comment type="subcellular location">
    <subcellularLocation>
        <location evidence="1">Nucleus</location>
    </subcellularLocation>
</comment>
<dbReference type="SMART" id="SM00571">
    <property type="entry name" value="DDT"/>
    <property type="match status" value="1"/>
</dbReference>
<dbReference type="GO" id="GO:0008270">
    <property type="term" value="F:zinc ion binding"/>
    <property type="evidence" value="ECO:0007669"/>
    <property type="project" value="UniProtKB-KW"/>
</dbReference>
<feature type="compositionally biased region" description="Basic and acidic residues" evidence="7">
    <location>
        <begin position="1030"/>
        <end position="1039"/>
    </location>
</feature>
<evidence type="ECO:0000313" key="10">
    <source>
        <dbReference type="EMBL" id="KAG5279893.1"/>
    </source>
</evidence>
<dbReference type="GO" id="GO:0016589">
    <property type="term" value="C:NURF complex"/>
    <property type="evidence" value="ECO:0007669"/>
    <property type="project" value="InterPro"/>
</dbReference>
<dbReference type="InterPro" id="IPR001965">
    <property type="entry name" value="Znf_PHD"/>
</dbReference>
<dbReference type="Gene3D" id="3.30.40.10">
    <property type="entry name" value="Zinc/RING finger domain, C3HC4 (zinc finger)"/>
    <property type="match status" value="1"/>
</dbReference>
<dbReference type="GO" id="GO:0000978">
    <property type="term" value="F:RNA polymerase II cis-regulatory region sequence-specific DNA binding"/>
    <property type="evidence" value="ECO:0007669"/>
    <property type="project" value="TreeGrafter"/>
</dbReference>
<feature type="region of interest" description="Disordered" evidence="7">
    <location>
        <begin position="1"/>
        <end position="167"/>
    </location>
</feature>
<feature type="compositionally biased region" description="Polar residues" evidence="7">
    <location>
        <begin position="1336"/>
        <end position="1355"/>
    </location>
</feature>
<name>A0AAV6GXQ7_9TELE</name>
<feature type="compositionally biased region" description="Basic and acidic residues" evidence="7">
    <location>
        <begin position="36"/>
        <end position="47"/>
    </location>
</feature>
<evidence type="ECO:0000256" key="6">
    <source>
        <dbReference type="PROSITE-ProRule" id="PRU00146"/>
    </source>
</evidence>
<feature type="compositionally biased region" description="Polar residues" evidence="7">
    <location>
        <begin position="1544"/>
        <end position="1557"/>
    </location>
</feature>
<feature type="compositionally biased region" description="Basic and acidic residues" evidence="7">
    <location>
        <begin position="639"/>
        <end position="654"/>
    </location>
</feature>
<feature type="region of interest" description="Disordered" evidence="7">
    <location>
        <begin position="1438"/>
        <end position="1640"/>
    </location>
</feature>
<dbReference type="InterPro" id="IPR038028">
    <property type="entry name" value="BPTF"/>
</dbReference>
<evidence type="ECO:0000256" key="2">
    <source>
        <dbReference type="ARBA" id="ARBA00022723"/>
    </source>
</evidence>
<evidence type="ECO:0000256" key="3">
    <source>
        <dbReference type="ARBA" id="ARBA00022771"/>
    </source>
</evidence>
<dbReference type="PROSITE" id="PS01359">
    <property type="entry name" value="ZF_PHD_1"/>
    <property type="match status" value="1"/>
</dbReference>
<feature type="domain" description="DDT" evidence="9">
    <location>
        <begin position="196"/>
        <end position="256"/>
    </location>
</feature>
<dbReference type="InterPro" id="IPR013083">
    <property type="entry name" value="Znf_RING/FYVE/PHD"/>
</dbReference>
<reference evidence="10" key="1">
    <citation type="submission" date="2020-10" db="EMBL/GenBank/DDBJ databases">
        <title>Chromosome-scale genome assembly of the Allis shad, Alosa alosa.</title>
        <authorList>
            <person name="Margot Z."/>
            <person name="Christophe K."/>
            <person name="Cabau C."/>
            <person name="Louis A."/>
            <person name="Berthelot C."/>
            <person name="Parey E."/>
            <person name="Roest Crollius H."/>
            <person name="Montfort J."/>
            <person name="Robinson-Rechavi M."/>
            <person name="Bucao C."/>
            <person name="Bouchez O."/>
            <person name="Gislard M."/>
            <person name="Lluch J."/>
            <person name="Milhes M."/>
            <person name="Lampietro C."/>
            <person name="Lopez Roques C."/>
            <person name="Donnadieu C."/>
            <person name="Braasch I."/>
            <person name="Desvignes T."/>
            <person name="Postlethwait J."/>
            <person name="Bobe J."/>
            <person name="Guiguen Y."/>
        </authorList>
    </citation>
    <scope>NUCLEOTIDE SEQUENCE</scope>
    <source>
        <strain evidence="10">M-15738</strain>
        <tissue evidence="10">Blood</tissue>
    </source>
</reference>
<dbReference type="FunFam" id="3.30.40.10:FF:000036">
    <property type="entry name" value="nucleosome-remodeling factor subunit BPTF isoform X1"/>
    <property type="match status" value="1"/>
</dbReference>
<evidence type="ECO:0008006" key="12">
    <source>
        <dbReference type="Google" id="ProtNLM"/>
    </source>
</evidence>
<dbReference type="Pfam" id="PF02791">
    <property type="entry name" value="DDT"/>
    <property type="match status" value="1"/>
</dbReference>
<dbReference type="PANTHER" id="PTHR45975:SF2">
    <property type="entry name" value="NUCLEOSOME-REMODELING FACTOR SUBUNIT BPTF"/>
    <property type="match status" value="1"/>
</dbReference>
<dbReference type="InterPro" id="IPR018501">
    <property type="entry name" value="DDT_dom"/>
</dbReference>
<feature type="compositionally biased region" description="Basic residues" evidence="7">
    <location>
        <begin position="25"/>
        <end position="35"/>
    </location>
</feature>
<dbReference type="PROSITE" id="PS50827">
    <property type="entry name" value="DDT"/>
    <property type="match status" value="1"/>
</dbReference>
<protein>
    <recommendedName>
        <fullName evidence="12">Nucleosome-remodeling factor subunit BPTF-like</fullName>
    </recommendedName>
</protein>
<dbReference type="InterPro" id="IPR028941">
    <property type="entry name" value="WHIM2_dom"/>
</dbReference>
<organism evidence="10 11">
    <name type="scientific">Alosa alosa</name>
    <name type="common">allis shad</name>
    <dbReference type="NCBI Taxonomy" id="278164"/>
    <lineage>
        <taxon>Eukaryota</taxon>
        <taxon>Metazoa</taxon>
        <taxon>Chordata</taxon>
        <taxon>Craniata</taxon>
        <taxon>Vertebrata</taxon>
        <taxon>Euteleostomi</taxon>
        <taxon>Actinopterygii</taxon>
        <taxon>Neopterygii</taxon>
        <taxon>Teleostei</taxon>
        <taxon>Clupei</taxon>
        <taxon>Clupeiformes</taxon>
        <taxon>Clupeoidei</taxon>
        <taxon>Clupeidae</taxon>
        <taxon>Alosa</taxon>
    </lineage>
</organism>
<feature type="compositionally biased region" description="Pro residues" evidence="7">
    <location>
        <begin position="1619"/>
        <end position="1630"/>
    </location>
</feature>
<keyword evidence="5" id="KW-0539">Nucleus</keyword>
<feature type="compositionally biased region" description="Acidic residues" evidence="7">
    <location>
        <begin position="98"/>
        <end position="147"/>
    </location>
</feature>
<dbReference type="PANTHER" id="PTHR45975">
    <property type="entry name" value="NUCLEOSOME-REMODELING FACTOR SUBUNIT BPTF"/>
    <property type="match status" value="1"/>
</dbReference>
<feature type="compositionally biased region" description="Basic and acidic residues" evidence="7">
    <location>
        <begin position="1520"/>
        <end position="1536"/>
    </location>
</feature>
<dbReference type="InterPro" id="IPR019786">
    <property type="entry name" value="Zinc_finger_PHD-type_CS"/>
</dbReference>
<feature type="compositionally biased region" description="Low complexity" evidence="7">
    <location>
        <begin position="1631"/>
        <end position="1640"/>
    </location>
</feature>
<feature type="compositionally biased region" description="Polar residues" evidence="7">
    <location>
        <begin position="660"/>
        <end position="674"/>
    </location>
</feature>
<evidence type="ECO:0000256" key="4">
    <source>
        <dbReference type="ARBA" id="ARBA00022833"/>
    </source>
</evidence>
<keyword evidence="11" id="KW-1185">Reference proteome</keyword>
<dbReference type="Proteomes" id="UP000823561">
    <property type="component" value="Chromosome 6"/>
</dbReference>
<feature type="compositionally biased region" description="Low complexity" evidence="7">
    <location>
        <begin position="581"/>
        <end position="590"/>
    </location>
</feature>
<keyword evidence="4" id="KW-0862">Zinc</keyword>
<dbReference type="SMART" id="SM00249">
    <property type="entry name" value="PHD"/>
    <property type="match status" value="1"/>
</dbReference>
<dbReference type="SUPFAM" id="SSF57903">
    <property type="entry name" value="FYVE/PHD zinc finger"/>
    <property type="match status" value="1"/>
</dbReference>
<feature type="compositionally biased region" description="Polar residues" evidence="7">
    <location>
        <begin position="729"/>
        <end position="739"/>
    </location>
</feature>
<evidence type="ECO:0000313" key="11">
    <source>
        <dbReference type="Proteomes" id="UP000823561"/>
    </source>
</evidence>
<feature type="compositionally biased region" description="Basic and acidic residues" evidence="7">
    <location>
        <begin position="1376"/>
        <end position="1396"/>
    </location>
</feature>
<feature type="region of interest" description="Disordered" evidence="7">
    <location>
        <begin position="983"/>
        <end position="1145"/>
    </location>
</feature>
<feature type="compositionally biased region" description="Low complexity" evidence="7">
    <location>
        <begin position="1566"/>
        <end position="1596"/>
    </location>
</feature>
<evidence type="ECO:0000256" key="5">
    <source>
        <dbReference type="ARBA" id="ARBA00023242"/>
    </source>
</evidence>
<feature type="compositionally biased region" description="Basic and acidic residues" evidence="7">
    <location>
        <begin position="1052"/>
        <end position="1093"/>
    </location>
</feature>